<dbReference type="SUPFAM" id="SSF52402">
    <property type="entry name" value="Adenine nucleotide alpha hydrolases-like"/>
    <property type="match status" value="1"/>
</dbReference>
<dbReference type="InterPro" id="IPR012255">
    <property type="entry name" value="ETF_b"/>
</dbReference>
<evidence type="ECO:0000313" key="2">
    <source>
        <dbReference type="EMBL" id="CFY03079.1"/>
    </source>
</evidence>
<dbReference type="SMART" id="SM00893">
    <property type="entry name" value="ETF"/>
    <property type="match status" value="1"/>
</dbReference>
<dbReference type="Gene3D" id="3.40.50.620">
    <property type="entry name" value="HUPs"/>
    <property type="match status" value="1"/>
</dbReference>
<reference evidence="2 3" key="1">
    <citation type="submission" date="2015-03" db="EMBL/GenBank/DDBJ databases">
        <authorList>
            <person name="Murphy D."/>
        </authorList>
    </citation>
    <scope>NUCLEOTIDE SEQUENCE [LARGE SCALE GENOMIC DNA]</scope>
    <source>
        <strain evidence="2 3">OL-4</strain>
    </source>
</reference>
<dbReference type="EMBL" id="CGIH01000047">
    <property type="protein sequence ID" value="CFY03079.1"/>
    <property type="molecule type" value="Genomic_DNA"/>
</dbReference>
<feature type="domain" description="Electron transfer flavoprotein alpha/beta-subunit N-terminal" evidence="1">
    <location>
        <begin position="20"/>
        <end position="210"/>
    </location>
</feature>
<sequence>MNIVVAMKQIPDLQQVRIRNRQPVFEDVPYTLGNIDKNALEAGVALKEALDAKLIVVSAGNEELEDTIKEALAAGADEAYLVIDDSLDNIASDTSATLIAAAIKKIDDVGIILFGEGSGDNYSGQVASRVAEILELPEVGYAKEIELNGQSLRVTRSLEESEELVEVELPTVITVVSEINEARIPAVTQILKAGKKPKEVVSPHELEIAIGSVQVTTLSNLAPETDRKQIVVKSVDELVKALTTEGLIGR</sequence>
<dbReference type="InterPro" id="IPR014729">
    <property type="entry name" value="Rossmann-like_a/b/a_fold"/>
</dbReference>
<evidence type="ECO:0000259" key="1">
    <source>
        <dbReference type="SMART" id="SM00893"/>
    </source>
</evidence>
<dbReference type="GO" id="GO:0009055">
    <property type="term" value="F:electron transfer activity"/>
    <property type="evidence" value="ECO:0007669"/>
    <property type="project" value="InterPro"/>
</dbReference>
<dbReference type="AlphaFoldDB" id="A0A0E4GBY7"/>
<name>A0A0E4GBY7_9FIRM</name>
<dbReference type="RefSeq" id="WP_046499704.1">
    <property type="nucleotide sequence ID" value="NZ_CGIH01000047.1"/>
</dbReference>
<accession>A0A0E4GBY7</accession>
<dbReference type="STRING" id="690567.2607"/>
<organism evidence="2 3">
    <name type="scientific">Syntrophomonas zehnderi OL-4</name>
    <dbReference type="NCBI Taxonomy" id="690567"/>
    <lineage>
        <taxon>Bacteria</taxon>
        <taxon>Bacillati</taxon>
        <taxon>Bacillota</taxon>
        <taxon>Clostridia</taxon>
        <taxon>Eubacteriales</taxon>
        <taxon>Syntrophomonadaceae</taxon>
        <taxon>Syntrophomonas</taxon>
    </lineage>
</organism>
<dbReference type="PANTHER" id="PTHR21294">
    <property type="entry name" value="ELECTRON TRANSFER FLAVOPROTEIN BETA-SUBUNIT"/>
    <property type="match status" value="1"/>
</dbReference>
<gene>
    <name evidence="2" type="ORF">2607</name>
</gene>
<dbReference type="OrthoDB" id="9804960at2"/>
<dbReference type="Pfam" id="PF01012">
    <property type="entry name" value="ETF"/>
    <property type="match status" value="1"/>
</dbReference>
<dbReference type="CDD" id="cd01714">
    <property type="entry name" value="ETF_beta"/>
    <property type="match status" value="1"/>
</dbReference>
<dbReference type="PIRSF" id="PIRSF000090">
    <property type="entry name" value="Beta-ETF"/>
    <property type="match status" value="1"/>
</dbReference>
<proteinExistence type="predicted"/>
<dbReference type="PANTHER" id="PTHR21294:SF20">
    <property type="entry name" value="ELECTRON TRANSFER FLAVOPROTEIN, SUBUNIT BETA (ETFB)"/>
    <property type="match status" value="1"/>
</dbReference>
<evidence type="ECO:0000313" key="3">
    <source>
        <dbReference type="Proteomes" id="UP000045545"/>
    </source>
</evidence>
<dbReference type="Proteomes" id="UP000045545">
    <property type="component" value="Unassembled WGS sequence"/>
</dbReference>
<dbReference type="InterPro" id="IPR014730">
    <property type="entry name" value="ETF_a/b_N"/>
</dbReference>
<dbReference type="InterPro" id="IPR033948">
    <property type="entry name" value="ETF_beta_N"/>
</dbReference>
<keyword evidence="3" id="KW-1185">Reference proteome</keyword>
<protein>
    <submittedName>
        <fullName evidence="2">Electron transfer flavoprotein, beta subunit</fullName>
    </submittedName>
</protein>